<keyword evidence="3" id="KW-1185">Reference proteome</keyword>
<evidence type="ECO:0000256" key="1">
    <source>
        <dbReference type="SAM" id="Phobius"/>
    </source>
</evidence>
<gene>
    <name evidence="2" type="ORF">ACFS5P_12745</name>
</gene>
<dbReference type="EMBL" id="JBHUPG010000023">
    <property type="protein sequence ID" value="MFD2912748.1"/>
    <property type="molecule type" value="Genomic_DNA"/>
</dbReference>
<keyword evidence="1" id="KW-0472">Membrane</keyword>
<dbReference type="RefSeq" id="WP_204729762.1">
    <property type="nucleotide sequence ID" value="NZ_JAFBDK010000010.1"/>
</dbReference>
<keyword evidence="1" id="KW-0812">Transmembrane</keyword>
<name>A0ABW5ZIL9_9BACL</name>
<sequence>MKHHLESRWKYSWYALLSFTGVAIGMQITVPGDFNYLLGALAVAVVIFVINTIIVLFRMLLDRVKKHEA</sequence>
<reference evidence="3" key="1">
    <citation type="journal article" date="2019" name="Int. J. Syst. Evol. Microbiol.">
        <title>The Global Catalogue of Microorganisms (GCM) 10K type strain sequencing project: providing services to taxonomists for standard genome sequencing and annotation.</title>
        <authorList>
            <consortium name="The Broad Institute Genomics Platform"/>
            <consortium name="The Broad Institute Genome Sequencing Center for Infectious Disease"/>
            <person name="Wu L."/>
            <person name="Ma J."/>
        </authorList>
    </citation>
    <scope>NUCLEOTIDE SEQUENCE [LARGE SCALE GENOMIC DNA]</scope>
    <source>
        <strain evidence="3">KCTC 13528</strain>
    </source>
</reference>
<accession>A0ABW5ZIL9</accession>
<dbReference type="Proteomes" id="UP001597561">
    <property type="component" value="Unassembled WGS sequence"/>
</dbReference>
<evidence type="ECO:0000313" key="3">
    <source>
        <dbReference type="Proteomes" id="UP001597561"/>
    </source>
</evidence>
<feature type="transmembrane region" description="Helical" evidence="1">
    <location>
        <begin position="12"/>
        <end position="30"/>
    </location>
</feature>
<feature type="transmembrane region" description="Helical" evidence="1">
    <location>
        <begin position="36"/>
        <end position="57"/>
    </location>
</feature>
<protein>
    <submittedName>
        <fullName evidence="2">Uncharacterized protein</fullName>
    </submittedName>
</protein>
<keyword evidence="1" id="KW-1133">Transmembrane helix</keyword>
<organism evidence="2 3">
    <name type="scientific">Jeotgalibacillus terrae</name>
    <dbReference type="NCBI Taxonomy" id="587735"/>
    <lineage>
        <taxon>Bacteria</taxon>
        <taxon>Bacillati</taxon>
        <taxon>Bacillota</taxon>
        <taxon>Bacilli</taxon>
        <taxon>Bacillales</taxon>
        <taxon>Caryophanaceae</taxon>
        <taxon>Jeotgalibacillus</taxon>
    </lineage>
</organism>
<comment type="caution">
    <text evidence="2">The sequence shown here is derived from an EMBL/GenBank/DDBJ whole genome shotgun (WGS) entry which is preliminary data.</text>
</comment>
<evidence type="ECO:0000313" key="2">
    <source>
        <dbReference type="EMBL" id="MFD2912748.1"/>
    </source>
</evidence>
<proteinExistence type="predicted"/>